<dbReference type="InterPro" id="IPR050656">
    <property type="entry name" value="PINX1"/>
</dbReference>
<evidence type="ECO:0000313" key="20">
    <source>
        <dbReference type="Proteomes" id="UP000266239"/>
    </source>
</evidence>
<feature type="compositionally biased region" description="Basic residues" evidence="7">
    <location>
        <begin position="188"/>
        <end position="202"/>
    </location>
</feature>
<protein>
    <recommendedName>
        <fullName evidence="6">PinX1-related protein 1</fullName>
    </recommendedName>
</protein>
<reference evidence="16 22" key="1">
    <citation type="journal article" date="2018" name="J. Invertebr. Pathol.">
        <title>New genotyping method for the causative agent of crayfish plague (Aphanomyces astaci) based on whole genome data.</title>
        <authorList>
            <person name="Minardi D."/>
            <person name="Studholme D.J."/>
            <person name="van der Giezen M."/>
            <person name="Pretto T."/>
            <person name="Oidtmann B."/>
        </authorList>
    </citation>
    <scope>NUCLEOTIDE SEQUENCE [LARGE SCALE GENOMIC DNA]</scope>
    <source>
        <strain evidence="16 22">KB13</strain>
    </source>
</reference>
<dbReference type="EMBL" id="QUTD01008736">
    <property type="protein sequence ID" value="RHY45029.1"/>
    <property type="molecule type" value="Genomic_DNA"/>
</dbReference>
<feature type="compositionally biased region" description="Basic and acidic residues" evidence="7">
    <location>
        <begin position="165"/>
        <end position="174"/>
    </location>
</feature>
<dbReference type="AlphaFoldDB" id="A0A397AEW3"/>
<evidence type="ECO:0000313" key="13">
    <source>
        <dbReference type="EMBL" id="RHY48651.1"/>
    </source>
</evidence>
<evidence type="ECO:0000313" key="22">
    <source>
        <dbReference type="Proteomes" id="UP000275652"/>
    </source>
</evidence>
<dbReference type="Proteomes" id="UP000266643">
    <property type="component" value="Unassembled WGS sequence"/>
</dbReference>
<evidence type="ECO:0000256" key="7">
    <source>
        <dbReference type="SAM" id="MobiDB-lite"/>
    </source>
</evidence>
<feature type="compositionally biased region" description="Acidic residues" evidence="7">
    <location>
        <begin position="175"/>
        <end position="184"/>
    </location>
</feature>
<dbReference type="PANTHER" id="PTHR23149">
    <property type="entry name" value="G PATCH DOMAIN CONTAINING PROTEIN"/>
    <property type="match status" value="1"/>
</dbReference>
<dbReference type="PANTHER" id="PTHR23149:SF31">
    <property type="entry name" value="PROTEIN PXR1"/>
    <property type="match status" value="1"/>
</dbReference>
<proteinExistence type="inferred from homology"/>
<dbReference type="EMBL" id="QUTF01022850">
    <property type="protein sequence ID" value="RHY88455.1"/>
    <property type="molecule type" value="Genomic_DNA"/>
</dbReference>
<dbReference type="Proteomes" id="UP000275652">
    <property type="component" value="Unassembled WGS sequence"/>
</dbReference>
<evidence type="ECO:0000313" key="17">
    <source>
        <dbReference type="Proteomes" id="UP000265427"/>
    </source>
</evidence>
<dbReference type="VEuPathDB" id="FungiDB:H257_00105"/>
<name>A0A397AEW3_APHAT</name>
<gene>
    <name evidence="9" type="ORF">DYB25_002032</name>
    <name evidence="14" type="ORF">DYB26_000701</name>
    <name evidence="16" type="ORF">DYB28_006189</name>
    <name evidence="12" type="ORF">DYB30_000715</name>
    <name evidence="15" type="ORF">DYB31_003045</name>
    <name evidence="11" type="ORF">DYB34_001214</name>
    <name evidence="10" type="ORF">DYB36_005943</name>
    <name evidence="13" type="ORF">DYB38_000355</name>
</gene>
<dbReference type="EMBL" id="QUTE01011335">
    <property type="protein sequence ID" value="RHZ10220.1"/>
    <property type="molecule type" value="Genomic_DNA"/>
</dbReference>
<dbReference type="EMBL" id="QUTB01012070">
    <property type="protein sequence ID" value="RHY36436.1"/>
    <property type="molecule type" value="Genomic_DNA"/>
</dbReference>
<evidence type="ECO:0000313" key="16">
    <source>
        <dbReference type="EMBL" id="RLO10058.1"/>
    </source>
</evidence>
<evidence type="ECO:0000313" key="10">
    <source>
        <dbReference type="EMBL" id="RHY05738.1"/>
    </source>
</evidence>
<evidence type="ECO:0000256" key="3">
    <source>
        <dbReference type="ARBA" id="ARBA00022552"/>
    </source>
</evidence>
<dbReference type="SMART" id="SM00443">
    <property type="entry name" value="G_patch"/>
    <property type="match status" value="1"/>
</dbReference>
<evidence type="ECO:0000256" key="5">
    <source>
        <dbReference type="ARBA" id="ARBA00038007"/>
    </source>
</evidence>
<reference evidence="17 18" key="2">
    <citation type="submission" date="2018-08" db="EMBL/GenBank/DDBJ databases">
        <title>Aphanomyces genome sequencing and annotation.</title>
        <authorList>
            <person name="Minardi D."/>
            <person name="Oidtmann B."/>
            <person name="Van Der Giezen M."/>
            <person name="Studholme D.J."/>
        </authorList>
    </citation>
    <scope>NUCLEOTIDE SEQUENCE [LARGE SCALE GENOMIC DNA]</scope>
    <source>
        <strain evidence="15 19">197901</strain>
        <strain evidence="12 21">D2</strain>
        <strain evidence="14 24">FDL457</strain>
        <strain evidence="10 17">Kv</strain>
        <strain evidence="13 18">SA</strain>
        <strain evidence="11 23">Si</strain>
        <strain evidence="9 20">Yx</strain>
    </source>
</reference>
<evidence type="ECO:0000256" key="6">
    <source>
        <dbReference type="ARBA" id="ARBA00041961"/>
    </source>
</evidence>
<dbReference type="EMBL" id="QUTC01007199">
    <property type="protein sequence ID" value="RHY48651.1"/>
    <property type="molecule type" value="Genomic_DNA"/>
</dbReference>
<evidence type="ECO:0000256" key="4">
    <source>
        <dbReference type="ARBA" id="ARBA00023242"/>
    </source>
</evidence>
<dbReference type="GO" id="GO:0005730">
    <property type="term" value="C:nucleolus"/>
    <property type="evidence" value="ECO:0007669"/>
    <property type="project" value="UniProtKB-SubCell"/>
</dbReference>
<evidence type="ECO:0000313" key="12">
    <source>
        <dbReference type="EMBL" id="RHY45029.1"/>
    </source>
</evidence>
<dbReference type="Proteomes" id="UP000266239">
    <property type="component" value="Unassembled WGS sequence"/>
</dbReference>
<keyword evidence="4" id="KW-0539">Nucleus</keyword>
<evidence type="ECO:0000313" key="18">
    <source>
        <dbReference type="Proteomes" id="UP000265716"/>
    </source>
</evidence>
<accession>A0A397AEW3</accession>
<dbReference type="Proteomes" id="UP000265427">
    <property type="component" value="Unassembled WGS sequence"/>
</dbReference>
<comment type="caution">
    <text evidence="9">The sequence shown here is derived from an EMBL/GenBank/DDBJ whole genome shotgun (WGS) entry which is preliminary data.</text>
</comment>
<evidence type="ECO:0000313" key="24">
    <source>
        <dbReference type="Proteomes" id="UP000286510"/>
    </source>
</evidence>
<dbReference type="Pfam" id="PF01585">
    <property type="entry name" value="G-patch"/>
    <property type="match status" value="1"/>
</dbReference>
<feature type="region of interest" description="Disordered" evidence="7">
    <location>
        <begin position="158"/>
        <end position="208"/>
    </location>
</feature>
<keyword evidence="2" id="KW-0690">Ribosome biogenesis</keyword>
<evidence type="ECO:0000313" key="21">
    <source>
        <dbReference type="Proteomes" id="UP000266643"/>
    </source>
</evidence>
<dbReference type="EMBL" id="QUTI01018704">
    <property type="protein sequence ID" value="RLO10058.1"/>
    <property type="molecule type" value="Genomic_DNA"/>
</dbReference>
<dbReference type="EMBL" id="QUSZ01006439">
    <property type="protein sequence ID" value="RHY05738.1"/>
    <property type="molecule type" value="Genomic_DNA"/>
</dbReference>
<sequence length="208" mass="22463">MAAAIADDEHVMVKIGGLQNKAWASDTSKFGYKMLEKMGWKAGQGVGKDLQGQATHVTIVKRTDGLGIGCSLKQAEVTGWSSTSSNFADVLAALNKSYGAPEASDKPSKKDKKEKKAKKESKKSSISRRILYAKRIKNKNATSYDAKDMAAILGDAVGAWGPSDASKKEHKSEDVGESENDDEEAARQRKKARKDAKKAKKAAKQDSE</sequence>
<dbReference type="Proteomes" id="UP000266196">
    <property type="component" value="Unassembled WGS sequence"/>
</dbReference>
<evidence type="ECO:0000256" key="2">
    <source>
        <dbReference type="ARBA" id="ARBA00022517"/>
    </source>
</evidence>
<evidence type="ECO:0000259" key="8">
    <source>
        <dbReference type="PROSITE" id="PS50174"/>
    </source>
</evidence>
<dbReference type="EMBL" id="QUTA01008278">
    <property type="protein sequence ID" value="RHY04187.1"/>
    <property type="molecule type" value="Genomic_DNA"/>
</dbReference>
<evidence type="ECO:0000313" key="15">
    <source>
        <dbReference type="EMBL" id="RHZ10220.1"/>
    </source>
</evidence>
<dbReference type="PROSITE" id="PS50174">
    <property type="entry name" value="G_PATCH"/>
    <property type="match status" value="1"/>
</dbReference>
<comment type="subcellular location">
    <subcellularLocation>
        <location evidence="1">Nucleus</location>
        <location evidence="1">Nucleolus</location>
    </subcellularLocation>
</comment>
<dbReference type="GO" id="GO:0006364">
    <property type="term" value="P:rRNA processing"/>
    <property type="evidence" value="ECO:0007669"/>
    <property type="project" value="UniProtKB-KW"/>
</dbReference>
<organism evidence="9 20">
    <name type="scientific">Aphanomyces astaci</name>
    <name type="common">Crayfish plague agent</name>
    <dbReference type="NCBI Taxonomy" id="112090"/>
    <lineage>
        <taxon>Eukaryota</taxon>
        <taxon>Sar</taxon>
        <taxon>Stramenopiles</taxon>
        <taxon>Oomycota</taxon>
        <taxon>Saprolegniomycetes</taxon>
        <taxon>Saprolegniales</taxon>
        <taxon>Verrucalvaceae</taxon>
        <taxon>Aphanomyces</taxon>
    </lineage>
</organism>
<evidence type="ECO:0000313" key="23">
    <source>
        <dbReference type="Proteomes" id="UP000283543"/>
    </source>
</evidence>
<dbReference type="InterPro" id="IPR000467">
    <property type="entry name" value="G_patch_dom"/>
</dbReference>
<evidence type="ECO:0000313" key="9">
    <source>
        <dbReference type="EMBL" id="RHY04187.1"/>
    </source>
</evidence>
<feature type="domain" description="G-patch" evidence="8">
    <location>
        <begin position="27"/>
        <end position="73"/>
    </location>
</feature>
<comment type="similarity">
    <text evidence="5">Belongs to the PINX1 family.</text>
</comment>
<keyword evidence="3" id="KW-0698">rRNA processing</keyword>
<evidence type="ECO:0000256" key="1">
    <source>
        <dbReference type="ARBA" id="ARBA00004604"/>
    </source>
</evidence>
<dbReference type="Proteomes" id="UP000283543">
    <property type="component" value="Unassembled WGS sequence"/>
</dbReference>
<evidence type="ECO:0000313" key="11">
    <source>
        <dbReference type="EMBL" id="RHY36436.1"/>
    </source>
</evidence>
<feature type="compositionally biased region" description="Basic residues" evidence="7">
    <location>
        <begin position="109"/>
        <end position="121"/>
    </location>
</feature>
<evidence type="ECO:0000313" key="19">
    <source>
        <dbReference type="Proteomes" id="UP000266196"/>
    </source>
</evidence>
<dbReference type="Proteomes" id="UP000265716">
    <property type="component" value="Unassembled WGS sequence"/>
</dbReference>
<feature type="region of interest" description="Disordered" evidence="7">
    <location>
        <begin position="98"/>
        <end position="126"/>
    </location>
</feature>
<dbReference type="Proteomes" id="UP000286510">
    <property type="component" value="Unassembled WGS sequence"/>
</dbReference>
<dbReference type="GO" id="GO:0003676">
    <property type="term" value="F:nucleic acid binding"/>
    <property type="evidence" value="ECO:0007669"/>
    <property type="project" value="InterPro"/>
</dbReference>
<evidence type="ECO:0000313" key="14">
    <source>
        <dbReference type="EMBL" id="RHY88455.1"/>
    </source>
</evidence>